<proteinExistence type="predicted"/>
<keyword evidence="2" id="KW-1185">Reference proteome</keyword>
<evidence type="ECO:0000313" key="1">
    <source>
        <dbReference type="EMBL" id="CAG8697709.1"/>
    </source>
</evidence>
<dbReference type="Proteomes" id="UP000789405">
    <property type="component" value="Unassembled WGS sequence"/>
</dbReference>
<organism evidence="1 2">
    <name type="scientific">Dentiscutata erythropus</name>
    <dbReference type="NCBI Taxonomy" id="1348616"/>
    <lineage>
        <taxon>Eukaryota</taxon>
        <taxon>Fungi</taxon>
        <taxon>Fungi incertae sedis</taxon>
        <taxon>Mucoromycota</taxon>
        <taxon>Glomeromycotina</taxon>
        <taxon>Glomeromycetes</taxon>
        <taxon>Diversisporales</taxon>
        <taxon>Gigasporaceae</taxon>
        <taxon>Dentiscutata</taxon>
    </lineage>
</organism>
<accession>A0A9N9HN87</accession>
<dbReference type="AlphaFoldDB" id="A0A9N9HN87"/>
<sequence length="90" mass="9785">MDSLAINVFGTAFSVLVDAYLASIIASNVGSGTPWYIVGAKFLGDGYIEIFTFSFDVLINSLSLDSYITNTASIYDLKAKSHSAMLLNFW</sequence>
<comment type="caution">
    <text evidence="1">The sequence shown here is derived from an EMBL/GenBank/DDBJ whole genome shotgun (WGS) entry which is preliminary data.</text>
</comment>
<evidence type="ECO:0000313" key="2">
    <source>
        <dbReference type="Proteomes" id="UP000789405"/>
    </source>
</evidence>
<protein>
    <submittedName>
        <fullName evidence="1">28840_t:CDS:1</fullName>
    </submittedName>
</protein>
<reference evidence="1" key="1">
    <citation type="submission" date="2021-06" db="EMBL/GenBank/DDBJ databases">
        <authorList>
            <person name="Kallberg Y."/>
            <person name="Tangrot J."/>
            <person name="Rosling A."/>
        </authorList>
    </citation>
    <scope>NUCLEOTIDE SEQUENCE</scope>
    <source>
        <strain evidence="1">MA453B</strain>
    </source>
</reference>
<name>A0A9N9HN87_9GLOM</name>
<gene>
    <name evidence="1" type="ORF">DERYTH_LOCUS12784</name>
</gene>
<dbReference type="EMBL" id="CAJVPY010008564">
    <property type="protein sequence ID" value="CAG8697709.1"/>
    <property type="molecule type" value="Genomic_DNA"/>
</dbReference>